<keyword evidence="4" id="KW-0677">Repeat</keyword>
<evidence type="ECO:0000256" key="3">
    <source>
        <dbReference type="ARBA" id="ARBA00022574"/>
    </source>
</evidence>
<evidence type="ECO:0000259" key="11">
    <source>
        <dbReference type="PROSITE" id="PS50072"/>
    </source>
</evidence>
<gene>
    <name evidence="12" type="ORF">EX30DRAFT_304067</name>
</gene>
<dbReference type="Proteomes" id="UP000298138">
    <property type="component" value="Unassembled WGS sequence"/>
</dbReference>
<dbReference type="PROSITE" id="PS00170">
    <property type="entry name" value="CSA_PPIASE_1"/>
    <property type="match status" value="1"/>
</dbReference>
<evidence type="ECO:0000256" key="8">
    <source>
        <dbReference type="ARBA" id="ARBA00040798"/>
    </source>
</evidence>
<dbReference type="InParanoid" id="A0A4S2N2R8"/>
<dbReference type="InterPro" id="IPR015943">
    <property type="entry name" value="WD40/YVTN_repeat-like_dom_sf"/>
</dbReference>
<feature type="non-terminal residue" evidence="12">
    <location>
        <position position="1"/>
    </location>
</feature>
<feature type="region of interest" description="Disordered" evidence="10">
    <location>
        <begin position="457"/>
        <end position="476"/>
    </location>
</feature>
<feature type="compositionally biased region" description="Polar residues" evidence="10">
    <location>
        <begin position="459"/>
        <end position="476"/>
    </location>
</feature>
<reference evidence="12 13" key="1">
    <citation type="submission" date="2019-04" db="EMBL/GenBank/DDBJ databases">
        <title>Comparative genomics and transcriptomics to analyze fruiting body development in filamentous ascomycetes.</title>
        <authorList>
            <consortium name="DOE Joint Genome Institute"/>
            <person name="Lutkenhaus R."/>
            <person name="Traeger S."/>
            <person name="Breuer J."/>
            <person name="Kuo A."/>
            <person name="Lipzen A."/>
            <person name="Pangilinan J."/>
            <person name="Dilworth D."/>
            <person name="Sandor L."/>
            <person name="Poggeler S."/>
            <person name="Barry K."/>
            <person name="Grigoriev I.V."/>
            <person name="Nowrousian M."/>
        </authorList>
    </citation>
    <scope>NUCLEOTIDE SEQUENCE [LARGE SCALE GENOMIC DNA]</scope>
    <source>
        <strain evidence="12 13">CBS 389.68</strain>
    </source>
</reference>
<feature type="repeat" description="WD" evidence="9">
    <location>
        <begin position="110"/>
        <end position="151"/>
    </location>
</feature>
<dbReference type="SUPFAM" id="SSF50891">
    <property type="entry name" value="Cyclophilin-like"/>
    <property type="match status" value="1"/>
</dbReference>
<comment type="catalytic activity">
    <reaction evidence="1">
        <text>[protein]-peptidylproline (omega=180) = [protein]-peptidylproline (omega=0)</text>
        <dbReference type="Rhea" id="RHEA:16237"/>
        <dbReference type="Rhea" id="RHEA-COMP:10747"/>
        <dbReference type="Rhea" id="RHEA-COMP:10748"/>
        <dbReference type="ChEBI" id="CHEBI:83833"/>
        <dbReference type="ChEBI" id="CHEBI:83834"/>
        <dbReference type="EC" id="5.2.1.8"/>
    </reaction>
</comment>
<evidence type="ECO:0000256" key="7">
    <source>
        <dbReference type="ARBA" id="ARBA00029569"/>
    </source>
</evidence>
<evidence type="ECO:0000256" key="1">
    <source>
        <dbReference type="ARBA" id="ARBA00000971"/>
    </source>
</evidence>
<keyword evidence="13" id="KW-1185">Reference proteome</keyword>
<proteinExistence type="predicted"/>
<dbReference type="GO" id="GO:0006457">
    <property type="term" value="P:protein folding"/>
    <property type="evidence" value="ECO:0007669"/>
    <property type="project" value="InterPro"/>
</dbReference>
<evidence type="ECO:0000256" key="4">
    <source>
        <dbReference type="ARBA" id="ARBA00022737"/>
    </source>
</evidence>
<accession>A0A4S2N2R8</accession>
<sequence length="629" mass="69542">PPDTAPKNPSHDASDSSDDDDIGPALPGAPSATPRKKKKRRTLPSELQKEYLSALPSQPKYTKSLMHRDALTFAVMTPLTDFLITTSVDGVVKFWKKTAEVGGLEFVKAFRAHRGEVSAVGVSADGRCFASAGADKKVVIFDVVTFDLLAAIELEHTPKAVCWVHGRGASLPLLAVSNAVTPEIMIYDGRGENVRVLHKIDKLHRSPVHLMAYNYKYDCVVSCDEGGMVEYWCPSRPDRNFEKPDTVFEFKSGTGLFEFKKSKSVPTTLAISPTCTQFATFSHPDRRIRIFDFPSAKLHRTYDESLSTLSTIHTLSTSSSKLSDLEFNRRMAVETAFDLSSLSHSNLLFDESGHFLIYGSFTGIKILNTLTNQQLRLLGRDDNIRPMNLALYQGAPQKKQITTIEMAASSNPLLQESATRDPLIVATAHGKNRFYCYTSGPEVSKSERDIYNERPDVASNASAAKSGPQANNPSSLPQAVIMHTTMGDIHLRLFPEAAPKAVENFTTHAKNGYYNGTIFHRVIKKFMIQGGDPLGDGTGGESIWGKEFEDEISSLRHDKPYTLSMANAGPNTNASQFFITTEKTSWLDGKHTIFGRATQGLDVIHRIENARTYKDKPEEDIKIINISVL</sequence>
<feature type="domain" description="PPIase cyclophilin-type" evidence="11">
    <location>
        <begin position="476"/>
        <end position="628"/>
    </location>
</feature>
<protein>
    <recommendedName>
        <fullName evidence="8">Peptidyl-prolyl cis-trans isomerase-like 1</fullName>
        <ecNumber evidence="2">5.2.1.8</ecNumber>
    </recommendedName>
    <alternativeName>
        <fullName evidence="7">Rotamase</fullName>
    </alternativeName>
</protein>
<dbReference type="Gene3D" id="2.40.100.10">
    <property type="entry name" value="Cyclophilin-like"/>
    <property type="match status" value="1"/>
</dbReference>
<keyword evidence="3 9" id="KW-0853">WD repeat</keyword>
<dbReference type="InterPro" id="IPR002130">
    <property type="entry name" value="Cyclophilin-type_PPIase_dom"/>
</dbReference>
<dbReference type="GO" id="GO:0003755">
    <property type="term" value="F:peptidyl-prolyl cis-trans isomerase activity"/>
    <property type="evidence" value="ECO:0007669"/>
    <property type="project" value="UniProtKB-KW"/>
</dbReference>
<dbReference type="EMBL" id="ML220114">
    <property type="protein sequence ID" value="TGZ83397.1"/>
    <property type="molecule type" value="Genomic_DNA"/>
</dbReference>
<dbReference type="GO" id="GO:0005634">
    <property type="term" value="C:nucleus"/>
    <property type="evidence" value="ECO:0007669"/>
    <property type="project" value="UniProtKB-ARBA"/>
</dbReference>
<dbReference type="AlphaFoldDB" id="A0A4S2N2R8"/>
<evidence type="ECO:0000256" key="10">
    <source>
        <dbReference type="SAM" id="MobiDB-lite"/>
    </source>
</evidence>
<dbReference type="PROSITE" id="PS50082">
    <property type="entry name" value="WD_REPEATS_2"/>
    <property type="match status" value="1"/>
</dbReference>
<dbReference type="OrthoDB" id="10264753at2759"/>
<dbReference type="PANTHER" id="PTHR45625">
    <property type="entry name" value="PEPTIDYL-PROLYL CIS-TRANS ISOMERASE-RELATED"/>
    <property type="match status" value="1"/>
</dbReference>
<dbReference type="EC" id="5.2.1.8" evidence="2"/>
<dbReference type="InterPro" id="IPR020892">
    <property type="entry name" value="Cyclophilin-type_PPIase_CS"/>
</dbReference>
<keyword evidence="6" id="KW-0413">Isomerase</keyword>
<evidence type="ECO:0000313" key="13">
    <source>
        <dbReference type="Proteomes" id="UP000298138"/>
    </source>
</evidence>
<keyword evidence="5" id="KW-0697">Rotamase</keyword>
<dbReference type="PRINTS" id="PR00153">
    <property type="entry name" value="CSAPPISMRASE"/>
</dbReference>
<dbReference type="SMART" id="SM00320">
    <property type="entry name" value="WD40"/>
    <property type="match status" value="5"/>
</dbReference>
<dbReference type="CDD" id="cd01927">
    <property type="entry name" value="cyclophilin_WD40"/>
    <property type="match status" value="1"/>
</dbReference>
<dbReference type="STRING" id="341454.A0A4S2N2R8"/>
<dbReference type="PANTHER" id="PTHR45625:SF4">
    <property type="entry name" value="PEPTIDYLPROLYL ISOMERASE DOMAIN AND WD REPEAT-CONTAINING PROTEIN 1"/>
    <property type="match status" value="1"/>
</dbReference>
<dbReference type="Pfam" id="PF00160">
    <property type="entry name" value="Pro_isomerase"/>
    <property type="match status" value="1"/>
</dbReference>
<evidence type="ECO:0000256" key="9">
    <source>
        <dbReference type="PROSITE-ProRule" id="PRU00221"/>
    </source>
</evidence>
<dbReference type="InterPro" id="IPR044666">
    <property type="entry name" value="Cyclophilin_A-like"/>
</dbReference>
<dbReference type="InterPro" id="IPR029000">
    <property type="entry name" value="Cyclophilin-like_dom_sf"/>
</dbReference>
<evidence type="ECO:0000256" key="5">
    <source>
        <dbReference type="ARBA" id="ARBA00023110"/>
    </source>
</evidence>
<name>A0A4S2N2R8_9PEZI</name>
<evidence type="ECO:0000256" key="6">
    <source>
        <dbReference type="ARBA" id="ARBA00023235"/>
    </source>
</evidence>
<dbReference type="Pfam" id="PF00400">
    <property type="entry name" value="WD40"/>
    <property type="match status" value="1"/>
</dbReference>
<evidence type="ECO:0000256" key="2">
    <source>
        <dbReference type="ARBA" id="ARBA00013194"/>
    </source>
</evidence>
<dbReference type="PROSITE" id="PS50072">
    <property type="entry name" value="CSA_PPIASE_2"/>
    <property type="match status" value="1"/>
</dbReference>
<feature type="region of interest" description="Disordered" evidence="10">
    <location>
        <begin position="1"/>
        <end position="49"/>
    </location>
</feature>
<organism evidence="12 13">
    <name type="scientific">Ascodesmis nigricans</name>
    <dbReference type="NCBI Taxonomy" id="341454"/>
    <lineage>
        <taxon>Eukaryota</taxon>
        <taxon>Fungi</taxon>
        <taxon>Dikarya</taxon>
        <taxon>Ascomycota</taxon>
        <taxon>Pezizomycotina</taxon>
        <taxon>Pezizomycetes</taxon>
        <taxon>Pezizales</taxon>
        <taxon>Ascodesmidaceae</taxon>
        <taxon>Ascodesmis</taxon>
    </lineage>
</organism>
<dbReference type="FunFam" id="2.40.100.10:FF:000003">
    <property type="entry name" value="Peptidylprolyl isomerase domain and WD repeat-containing 1"/>
    <property type="match status" value="1"/>
</dbReference>
<dbReference type="SUPFAM" id="SSF50978">
    <property type="entry name" value="WD40 repeat-like"/>
    <property type="match status" value="1"/>
</dbReference>
<evidence type="ECO:0000313" key="12">
    <source>
        <dbReference type="EMBL" id="TGZ83397.1"/>
    </source>
</evidence>
<dbReference type="Gene3D" id="2.130.10.10">
    <property type="entry name" value="YVTN repeat-like/Quinoprotein amine dehydrogenase"/>
    <property type="match status" value="2"/>
</dbReference>
<dbReference type="InterPro" id="IPR036322">
    <property type="entry name" value="WD40_repeat_dom_sf"/>
</dbReference>
<dbReference type="InterPro" id="IPR001680">
    <property type="entry name" value="WD40_rpt"/>
</dbReference>